<dbReference type="KEGG" id="bsc:COCSADRAFT_309294"/>
<sequence>MHVYKQSMTCILPQKRRIRFPVSDSRGSRLQHTGTSWQRTKFTANQTPRRNVTIRLSYDHSCNIPTQYRVTHPLRPEILSAIQSKPHKSKIHNEQLTPVLVINLHKQSLEAYTAKLTPRNTQSKNKKERLLTILACNLRNHTLCLPLSPPLLPHPNPLSSDHPQLPQKANKKAD</sequence>
<reference evidence="2 3" key="1">
    <citation type="journal article" date="2012" name="PLoS Pathog.">
        <title>Diverse lifestyles and strategies of plant pathogenesis encoded in the genomes of eighteen Dothideomycetes fungi.</title>
        <authorList>
            <person name="Ohm R.A."/>
            <person name="Feau N."/>
            <person name="Henrissat B."/>
            <person name="Schoch C.L."/>
            <person name="Horwitz B.A."/>
            <person name="Barry K.W."/>
            <person name="Condon B.J."/>
            <person name="Copeland A.C."/>
            <person name="Dhillon B."/>
            <person name="Glaser F."/>
            <person name="Hesse C.N."/>
            <person name="Kosti I."/>
            <person name="LaButti K."/>
            <person name="Lindquist E.A."/>
            <person name="Lucas S."/>
            <person name="Salamov A.A."/>
            <person name="Bradshaw R.E."/>
            <person name="Ciuffetti L."/>
            <person name="Hamelin R.C."/>
            <person name="Kema G.H.J."/>
            <person name="Lawrence C."/>
            <person name="Scott J.A."/>
            <person name="Spatafora J.W."/>
            <person name="Turgeon B.G."/>
            <person name="de Wit P.J.G.M."/>
            <person name="Zhong S."/>
            <person name="Goodwin S.B."/>
            <person name="Grigoriev I.V."/>
        </authorList>
    </citation>
    <scope>NUCLEOTIDE SEQUENCE [LARGE SCALE GENOMIC DNA]</scope>
    <source>
        <strain evidence="3">ND90Pr / ATCC 201652</strain>
    </source>
</reference>
<proteinExistence type="predicted"/>
<dbReference type="OrthoDB" id="10477298at2759"/>
<name>M2SEN7_COCSN</name>
<protein>
    <submittedName>
        <fullName evidence="2">Uncharacterized protein</fullName>
    </submittedName>
</protein>
<gene>
    <name evidence="2" type="ORF">COCSADRAFT_309294</name>
</gene>
<dbReference type="RefSeq" id="XP_007698808.1">
    <property type="nucleotide sequence ID" value="XM_007700618.1"/>
</dbReference>
<dbReference type="GeneID" id="19136343"/>
<evidence type="ECO:0000313" key="2">
    <source>
        <dbReference type="EMBL" id="EMD65748.1"/>
    </source>
</evidence>
<dbReference type="EMBL" id="KB445641">
    <property type="protein sequence ID" value="EMD65748.1"/>
    <property type="molecule type" value="Genomic_DNA"/>
</dbReference>
<dbReference type="HOGENOM" id="CLU_1539902_0_0_1"/>
<keyword evidence="3" id="KW-1185">Reference proteome</keyword>
<dbReference type="Proteomes" id="UP000016934">
    <property type="component" value="Unassembled WGS sequence"/>
</dbReference>
<feature type="region of interest" description="Disordered" evidence="1">
    <location>
        <begin position="154"/>
        <end position="174"/>
    </location>
</feature>
<reference evidence="3" key="2">
    <citation type="journal article" date="2013" name="PLoS Genet.">
        <title>Comparative genome structure, secondary metabolite, and effector coding capacity across Cochliobolus pathogens.</title>
        <authorList>
            <person name="Condon B.J."/>
            <person name="Leng Y."/>
            <person name="Wu D."/>
            <person name="Bushley K.E."/>
            <person name="Ohm R.A."/>
            <person name="Otillar R."/>
            <person name="Martin J."/>
            <person name="Schackwitz W."/>
            <person name="Grimwood J."/>
            <person name="MohdZainudin N."/>
            <person name="Xue C."/>
            <person name="Wang R."/>
            <person name="Manning V.A."/>
            <person name="Dhillon B."/>
            <person name="Tu Z.J."/>
            <person name="Steffenson B.J."/>
            <person name="Salamov A."/>
            <person name="Sun H."/>
            <person name="Lowry S."/>
            <person name="LaButti K."/>
            <person name="Han J."/>
            <person name="Copeland A."/>
            <person name="Lindquist E."/>
            <person name="Barry K."/>
            <person name="Schmutz J."/>
            <person name="Baker S.E."/>
            <person name="Ciuffetti L.M."/>
            <person name="Grigoriev I.V."/>
            <person name="Zhong S."/>
            <person name="Turgeon B.G."/>
        </authorList>
    </citation>
    <scope>NUCLEOTIDE SEQUENCE [LARGE SCALE GENOMIC DNA]</scope>
    <source>
        <strain evidence="3">ND90Pr / ATCC 201652</strain>
    </source>
</reference>
<dbReference type="AlphaFoldDB" id="M2SEN7"/>
<organism evidence="2 3">
    <name type="scientific">Cochliobolus sativus (strain ND90Pr / ATCC 201652)</name>
    <name type="common">Common root rot and spot blotch fungus</name>
    <name type="synonym">Bipolaris sorokiniana</name>
    <dbReference type="NCBI Taxonomy" id="665912"/>
    <lineage>
        <taxon>Eukaryota</taxon>
        <taxon>Fungi</taxon>
        <taxon>Dikarya</taxon>
        <taxon>Ascomycota</taxon>
        <taxon>Pezizomycotina</taxon>
        <taxon>Dothideomycetes</taxon>
        <taxon>Pleosporomycetidae</taxon>
        <taxon>Pleosporales</taxon>
        <taxon>Pleosporineae</taxon>
        <taxon>Pleosporaceae</taxon>
        <taxon>Bipolaris</taxon>
    </lineage>
</organism>
<accession>M2SEN7</accession>
<evidence type="ECO:0000313" key="3">
    <source>
        <dbReference type="Proteomes" id="UP000016934"/>
    </source>
</evidence>
<evidence type="ECO:0000256" key="1">
    <source>
        <dbReference type="SAM" id="MobiDB-lite"/>
    </source>
</evidence>